<dbReference type="AlphaFoldDB" id="A0A5P3XBC7"/>
<feature type="transmembrane region" description="Helical" evidence="1">
    <location>
        <begin position="6"/>
        <end position="23"/>
    </location>
</feature>
<keyword evidence="1" id="KW-0472">Membrane</keyword>
<keyword evidence="1" id="KW-1133">Transmembrane helix</keyword>
<dbReference type="EMBL" id="CP032452">
    <property type="protein sequence ID" value="QEZ68229.1"/>
    <property type="molecule type" value="Genomic_DNA"/>
</dbReference>
<sequence>MFTKLVGLRLVIGICFIGYGLLLSALEKYDGLPTFNIKIKTNGYINGFTFMVVGVLICSTSFKNFIISTIASIVLLLIETYLINKKL</sequence>
<reference evidence="2 3" key="1">
    <citation type="submission" date="2018-09" db="EMBL/GenBank/DDBJ databases">
        <title>A clostridial neurotoxin that targets Anopheles mosquitoes.</title>
        <authorList>
            <person name="Contreras E."/>
            <person name="Masuyer G."/>
            <person name="Qureshi N."/>
            <person name="Chawla S."/>
            <person name="Lim H.L."/>
            <person name="Chen J."/>
            <person name="Stenmark P."/>
            <person name="Gill S."/>
        </authorList>
    </citation>
    <scope>NUCLEOTIDE SEQUENCE [LARGE SCALE GENOMIC DNA]</scope>
    <source>
        <strain evidence="2 3">Cbm</strain>
    </source>
</reference>
<protein>
    <submittedName>
        <fullName evidence="2">Uncharacterized protein</fullName>
    </submittedName>
</protein>
<feature type="transmembrane region" description="Helical" evidence="1">
    <location>
        <begin position="43"/>
        <end position="59"/>
    </location>
</feature>
<dbReference type="RefSeq" id="WP_150842494.1">
    <property type="nucleotide sequence ID" value="NZ_CP032452.1"/>
</dbReference>
<dbReference type="Proteomes" id="UP000326961">
    <property type="component" value="Chromosome"/>
</dbReference>
<evidence type="ECO:0000313" key="3">
    <source>
        <dbReference type="Proteomes" id="UP000326961"/>
    </source>
</evidence>
<accession>A0A5P3XBC7</accession>
<keyword evidence="1" id="KW-0812">Transmembrane</keyword>
<name>A0A5P3XBC7_PARBF</name>
<organism evidence="2 3">
    <name type="scientific">Paraclostridium bifermentans</name>
    <name type="common">Clostridium bifermentans</name>
    <dbReference type="NCBI Taxonomy" id="1490"/>
    <lineage>
        <taxon>Bacteria</taxon>
        <taxon>Bacillati</taxon>
        <taxon>Bacillota</taxon>
        <taxon>Clostridia</taxon>
        <taxon>Peptostreptococcales</taxon>
        <taxon>Peptostreptococcaceae</taxon>
        <taxon>Paraclostridium</taxon>
    </lineage>
</organism>
<gene>
    <name evidence="2" type="ORF">D4A35_04465</name>
</gene>
<evidence type="ECO:0000256" key="1">
    <source>
        <dbReference type="SAM" id="Phobius"/>
    </source>
</evidence>
<proteinExistence type="predicted"/>
<evidence type="ECO:0000313" key="2">
    <source>
        <dbReference type="EMBL" id="QEZ68229.1"/>
    </source>
</evidence>